<dbReference type="InterPro" id="IPR030678">
    <property type="entry name" value="Peptide/Ni-bd"/>
</dbReference>
<feature type="domain" description="Solute-binding protein family 5" evidence="4">
    <location>
        <begin position="70"/>
        <end position="449"/>
    </location>
</feature>
<dbReference type="Gene3D" id="3.90.76.10">
    <property type="entry name" value="Dipeptide-binding Protein, Domain 1"/>
    <property type="match status" value="1"/>
</dbReference>
<name>A0A1W0CTY9_9NEIS</name>
<evidence type="ECO:0000259" key="4">
    <source>
        <dbReference type="Pfam" id="PF00496"/>
    </source>
</evidence>
<dbReference type="PIRSF" id="PIRSF002741">
    <property type="entry name" value="MppA"/>
    <property type="match status" value="1"/>
</dbReference>
<dbReference type="GO" id="GO:0043190">
    <property type="term" value="C:ATP-binding cassette (ABC) transporter complex"/>
    <property type="evidence" value="ECO:0007669"/>
    <property type="project" value="InterPro"/>
</dbReference>
<dbReference type="PANTHER" id="PTHR30290">
    <property type="entry name" value="PERIPLASMIC BINDING COMPONENT OF ABC TRANSPORTER"/>
    <property type="match status" value="1"/>
</dbReference>
<evidence type="ECO:0000256" key="3">
    <source>
        <dbReference type="SAM" id="SignalP"/>
    </source>
</evidence>
<accession>A0A1W0CTY9</accession>
<evidence type="ECO:0000313" key="5">
    <source>
        <dbReference type="EMBL" id="OQS38240.1"/>
    </source>
</evidence>
<dbReference type="Pfam" id="PF00496">
    <property type="entry name" value="SBP_bac_5"/>
    <property type="match status" value="1"/>
</dbReference>
<dbReference type="SUPFAM" id="SSF53850">
    <property type="entry name" value="Periplasmic binding protein-like II"/>
    <property type="match status" value="1"/>
</dbReference>
<comment type="similarity">
    <text evidence="1">Belongs to the bacterial solute-binding protein 5 family.</text>
</comment>
<evidence type="ECO:0000256" key="2">
    <source>
        <dbReference type="ARBA" id="ARBA00022729"/>
    </source>
</evidence>
<comment type="caution">
    <text evidence="5">The sequence shown here is derived from an EMBL/GenBank/DDBJ whole genome shotgun (WGS) entry which is preliminary data.</text>
</comment>
<dbReference type="PANTHER" id="PTHR30290:SF38">
    <property type="entry name" value="D,D-DIPEPTIDE-BINDING PERIPLASMIC PROTEIN DDPA-RELATED"/>
    <property type="match status" value="1"/>
</dbReference>
<dbReference type="Proteomes" id="UP000192721">
    <property type="component" value="Unassembled WGS sequence"/>
</dbReference>
<protein>
    <submittedName>
        <fullName evidence="5">ABC transporter substrate-binding protein</fullName>
    </submittedName>
</protein>
<dbReference type="AlphaFoldDB" id="A0A1W0CTY9"/>
<dbReference type="GO" id="GO:0042938">
    <property type="term" value="P:dipeptide transport"/>
    <property type="evidence" value="ECO:0007669"/>
    <property type="project" value="TreeGrafter"/>
</dbReference>
<evidence type="ECO:0000313" key="6">
    <source>
        <dbReference type="Proteomes" id="UP000192721"/>
    </source>
</evidence>
<evidence type="ECO:0000256" key="1">
    <source>
        <dbReference type="ARBA" id="ARBA00005695"/>
    </source>
</evidence>
<dbReference type="FunFam" id="3.10.105.10:FF:000002">
    <property type="entry name" value="Dipeptide ABC transporter, substrate-binding protein"/>
    <property type="match status" value="1"/>
</dbReference>
<dbReference type="InterPro" id="IPR039424">
    <property type="entry name" value="SBP_5"/>
</dbReference>
<gene>
    <name evidence="5" type="ORF">B0T45_13350</name>
</gene>
<dbReference type="EMBL" id="MUKV01000016">
    <property type="protein sequence ID" value="OQS38240.1"/>
    <property type="molecule type" value="Genomic_DNA"/>
</dbReference>
<dbReference type="GO" id="GO:0030288">
    <property type="term" value="C:outer membrane-bounded periplasmic space"/>
    <property type="evidence" value="ECO:0007669"/>
    <property type="project" value="TreeGrafter"/>
</dbReference>
<proteinExistence type="inferred from homology"/>
<dbReference type="RefSeq" id="WP_043631694.1">
    <property type="nucleotide sequence ID" value="NZ_JBBIGS010000046.1"/>
</dbReference>
<dbReference type="Gene3D" id="3.40.190.10">
    <property type="entry name" value="Periplasmic binding protein-like II"/>
    <property type="match status" value="1"/>
</dbReference>
<feature type="signal peptide" evidence="3">
    <location>
        <begin position="1"/>
        <end position="23"/>
    </location>
</feature>
<feature type="chain" id="PRO_5010712487" evidence="3">
    <location>
        <begin position="24"/>
        <end position="531"/>
    </location>
</feature>
<dbReference type="FunFam" id="3.40.190.10:FF:000036">
    <property type="entry name" value="Dipeptide ABC transporter, substrate-binding protein"/>
    <property type="match status" value="1"/>
</dbReference>
<dbReference type="GO" id="GO:1904680">
    <property type="term" value="F:peptide transmembrane transporter activity"/>
    <property type="evidence" value="ECO:0007669"/>
    <property type="project" value="TreeGrafter"/>
</dbReference>
<dbReference type="Gene3D" id="3.10.105.10">
    <property type="entry name" value="Dipeptide-binding Protein, Domain 3"/>
    <property type="match status" value="1"/>
</dbReference>
<sequence>MKMTQPKLLAAACCAAFAVSVQAAGTLVYCSEASPDGFDSAQFTSGTTFDAAGHAMFDRLVGFEKGSTKAIPSLATSWSASPDGKIYTFKLRQGVKFHTTDYFKPTRDFNADDVVFTFMRMFDKNHPFRKAYNTEFPYAVDTGLASNVSAVEKVDAQTVRFVLKEPDADLAIKIAMPFASILSAEYADQLLKAGRAADINQKPVGTGPFIFKRYQKDAQIRYAGNKAYWDKGAVKVDNLVFAIATDPSVRYQKMKAGECQIMSYPRPSDLAVMKTDPKLKMLTAPGFNIGYLSYNMDKPQLKKREVRQALDMAINRQAIIDAVYQGQGQAASNPFPSSLWSYNKSLKNAPYNVAAAKALLAKAGYPNGFELSLWAMPVQRPYNPNAKLMAEMIQSDWAKIGVKAKIVSYEWGEYLKRMKRGEHDAGLMGWTGDYASPDNFLGVLLSCEAVNGSNYSRYCDKEFDTLVVKARTLNDQAERAKLYSQAQTIFKRDLPWTTIAHSIVNQPMRKEVTGFKISPFGDYEFTGVSVK</sequence>
<dbReference type="CDD" id="cd08493">
    <property type="entry name" value="PBP2_DppA_like"/>
    <property type="match status" value="1"/>
</dbReference>
<dbReference type="InterPro" id="IPR000914">
    <property type="entry name" value="SBP_5_dom"/>
</dbReference>
<keyword evidence="2 3" id="KW-0732">Signal</keyword>
<reference evidence="5 6" key="1">
    <citation type="submission" date="2017-02" db="EMBL/GenBank/DDBJ databases">
        <title>Chromobacterium haemolyticum H5244.</title>
        <authorList>
            <person name="Gulvik C.A."/>
        </authorList>
    </citation>
    <scope>NUCLEOTIDE SEQUENCE [LARGE SCALE GENOMIC DNA]</scope>
    <source>
        <strain evidence="5 6">H5244</strain>
    </source>
</reference>
<organism evidence="5 6">
    <name type="scientific">Chromobacterium haemolyticum</name>
    <dbReference type="NCBI Taxonomy" id="394935"/>
    <lineage>
        <taxon>Bacteria</taxon>
        <taxon>Pseudomonadati</taxon>
        <taxon>Pseudomonadota</taxon>
        <taxon>Betaproteobacteria</taxon>
        <taxon>Neisseriales</taxon>
        <taxon>Chromobacteriaceae</taxon>
        <taxon>Chromobacterium</taxon>
    </lineage>
</organism>